<sequence>MHKTPISLASGYGNFVVPAAATRAATDLLGSGLLEVLPAAGSEALRTALVAPARPAGAGPLSADNVVITPGAKAALFALLKTVLRPGDEVLLPTPNWFGFAALVEQAGGTLRTLPLDPADDYALRPDQLRAALSDRTRVLLFSNPNNPSGRLYRRPELAGWLTVTRDFPDLFVLSDEIYNLINFEAEPTPSLLDFPDPHGRHLVVNGFSKSLALIGWGAGYLVAPAAVARACAEWQHATGCAVPAPTQTAALAVTRQAPAIAAELLAQLRPNRARLLDFLAAQAAIPPALPTATYYAYPDLRAYLRPDLPPAEAAAGLLNRLRQAGVDVVDGTGCGTPGFARISYAVSEADLTEALRRLGGVLGGANG</sequence>
<dbReference type="InterPro" id="IPR015421">
    <property type="entry name" value="PyrdxlP-dep_Trfase_major"/>
</dbReference>
<evidence type="ECO:0000256" key="1">
    <source>
        <dbReference type="ARBA" id="ARBA00001933"/>
    </source>
</evidence>
<comment type="cofactor">
    <cofactor evidence="1">
        <name>pyridoxal 5'-phosphate</name>
        <dbReference type="ChEBI" id="CHEBI:597326"/>
    </cofactor>
</comment>
<comment type="similarity">
    <text evidence="2">Belongs to the class-I pyridoxal-phosphate-dependent aminotransferase family.</text>
</comment>
<evidence type="ECO:0000256" key="2">
    <source>
        <dbReference type="ARBA" id="ARBA00007441"/>
    </source>
</evidence>
<evidence type="ECO:0000256" key="4">
    <source>
        <dbReference type="ARBA" id="ARBA00022679"/>
    </source>
</evidence>
<dbReference type="Proteomes" id="UP000284250">
    <property type="component" value="Unassembled WGS sequence"/>
</dbReference>
<dbReference type="Gene3D" id="3.40.640.10">
    <property type="entry name" value="Type I PLP-dependent aspartate aminotransferase-like (Major domain)"/>
    <property type="match status" value="1"/>
</dbReference>
<dbReference type="InterPro" id="IPR004839">
    <property type="entry name" value="Aminotransferase_I/II_large"/>
</dbReference>
<dbReference type="PANTHER" id="PTHR46383">
    <property type="entry name" value="ASPARTATE AMINOTRANSFERASE"/>
    <property type="match status" value="1"/>
</dbReference>
<dbReference type="EMBL" id="QYCN01000012">
    <property type="protein sequence ID" value="RIY10447.1"/>
    <property type="molecule type" value="Genomic_DNA"/>
</dbReference>
<dbReference type="RefSeq" id="WP_119655573.1">
    <property type="nucleotide sequence ID" value="NZ_JBHUOI010000017.1"/>
</dbReference>
<dbReference type="CDD" id="cd00609">
    <property type="entry name" value="AAT_like"/>
    <property type="match status" value="1"/>
</dbReference>
<dbReference type="GO" id="GO:0008483">
    <property type="term" value="F:transaminase activity"/>
    <property type="evidence" value="ECO:0007669"/>
    <property type="project" value="UniProtKB-KW"/>
</dbReference>
<dbReference type="GO" id="GO:0030170">
    <property type="term" value="F:pyridoxal phosphate binding"/>
    <property type="evidence" value="ECO:0007669"/>
    <property type="project" value="InterPro"/>
</dbReference>
<proteinExistence type="inferred from homology"/>
<dbReference type="Pfam" id="PF00155">
    <property type="entry name" value="Aminotran_1_2"/>
    <property type="match status" value="1"/>
</dbReference>
<dbReference type="GO" id="GO:0006520">
    <property type="term" value="P:amino acid metabolic process"/>
    <property type="evidence" value="ECO:0007669"/>
    <property type="project" value="InterPro"/>
</dbReference>
<dbReference type="InterPro" id="IPR015422">
    <property type="entry name" value="PyrdxlP-dep_Trfase_small"/>
</dbReference>
<evidence type="ECO:0000256" key="3">
    <source>
        <dbReference type="ARBA" id="ARBA00022576"/>
    </source>
</evidence>
<dbReference type="PANTHER" id="PTHR46383:SF1">
    <property type="entry name" value="ASPARTATE AMINOTRANSFERASE"/>
    <property type="match status" value="1"/>
</dbReference>
<keyword evidence="4 7" id="KW-0808">Transferase</keyword>
<keyword evidence="3 7" id="KW-0032">Aminotransferase</keyword>
<dbReference type="OrthoDB" id="1489696at2"/>
<feature type="domain" description="Aminotransferase class I/classII large" evidence="6">
    <location>
        <begin position="9"/>
        <end position="359"/>
    </location>
</feature>
<dbReference type="SUPFAM" id="SSF53383">
    <property type="entry name" value="PLP-dependent transferases"/>
    <property type="match status" value="1"/>
</dbReference>
<organism evidence="7 8">
    <name type="scientific">Hymenobacter rubripertinctus</name>
    <dbReference type="NCBI Taxonomy" id="2029981"/>
    <lineage>
        <taxon>Bacteria</taxon>
        <taxon>Pseudomonadati</taxon>
        <taxon>Bacteroidota</taxon>
        <taxon>Cytophagia</taxon>
        <taxon>Cytophagales</taxon>
        <taxon>Hymenobacteraceae</taxon>
        <taxon>Hymenobacter</taxon>
    </lineage>
</organism>
<reference evidence="7 8" key="1">
    <citation type="submission" date="2018-09" db="EMBL/GenBank/DDBJ databases">
        <authorList>
            <person name="Zeman M."/>
            <person name="Pardy F."/>
        </authorList>
    </citation>
    <scope>NUCLEOTIDE SEQUENCE [LARGE SCALE GENOMIC DNA]</scope>
    <source>
        <strain evidence="7 8">CCM 8852</strain>
    </source>
</reference>
<evidence type="ECO:0000256" key="5">
    <source>
        <dbReference type="ARBA" id="ARBA00022898"/>
    </source>
</evidence>
<keyword evidence="5" id="KW-0663">Pyridoxal phosphate</keyword>
<protein>
    <submittedName>
        <fullName evidence="7">Pyridoxal phosphate-dependent aminotransferase</fullName>
    </submittedName>
</protein>
<reference evidence="7 8" key="2">
    <citation type="submission" date="2019-01" db="EMBL/GenBank/DDBJ databases">
        <title>Hymenobacter humicola sp. nov., isolated from soils in Antarctica.</title>
        <authorList>
            <person name="Sedlacek I."/>
            <person name="Holochova P."/>
            <person name="Kralova S."/>
            <person name="Pantucek R."/>
            <person name="Stankova E."/>
            <person name="Vrbovska V."/>
            <person name="Kristofova L."/>
            <person name="Svec P."/>
            <person name="Busse H.-J."/>
        </authorList>
    </citation>
    <scope>NUCLEOTIDE SEQUENCE [LARGE SCALE GENOMIC DNA]</scope>
    <source>
        <strain evidence="7 8">CCM 8852</strain>
    </source>
</reference>
<dbReference type="InterPro" id="IPR015424">
    <property type="entry name" value="PyrdxlP-dep_Trfase"/>
</dbReference>
<evidence type="ECO:0000313" key="7">
    <source>
        <dbReference type="EMBL" id="RIY10447.1"/>
    </source>
</evidence>
<comment type="caution">
    <text evidence="7">The sequence shown here is derived from an EMBL/GenBank/DDBJ whole genome shotgun (WGS) entry which is preliminary data.</text>
</comment>
<dbReference type="Gene3D" id="3.90.1150.10">
    <property type="entry name" value="Aspartate Aminotransferase, domain 1"/>
    <property type="match status" value="1"/>
</dbReference>
<evidence type="ECO:0000313" key="8">
    <source>
        <dbReference type="Proteomes" id="UP000284250"/>
    </source>
</evidence>
<dbReference type="InterPro" id="IPR050596">
    <property type="entry name" value="AspAT/PAT-like"/>
</dbReference>
<dbReference type="AlphaFoldDB" id="A0A418QZ49"/>
<keyword evidence="8" id="KW-1185">Reference proteome</keyword>
<evidence type="ECO:0000259" key="6">
    <source>
        <dbReference type="Pfam" id="PF00155"/>
    </source>
</evidence>
<name>A0A418QZ49_9BACT</name>
<gene>
    <name evidence="7" type="ORF">D0T11_09595</name>
</gene>
<accession>A0A418QZ49</accession>